<organism evidence="2 4">
    <name type="scientific">Oryza sativa subsp. japonica</name>
    <name type="common">Rice</name>
    <dbReference type="NCBI Taxonomy" id="39947"/>
    <lineage>
        <taxon>Eukaryota</taxon>
        <taxon>Viridiplantae</taxon>
        <taxon>Streptophyta</taxon>
        <taxon>Embryophyta</taxon>
        <taxon>Tracheophyta</taxon>
        <taxon>Spermatophyta</taxon>
        <taxon>Magnoliopsida</taxon>
        <taxon>Liliopsida</taxon>
        <taxon>Poales</taxon>
        <taxon>Poaceae</taxon>
        <taxon>BOP clade</taxon>
        <taxon>Oryzoideae</taxon>
        <taxon>Oryzeae</taxon>
        <taxon>Oryzinae</taxon>
        <taxon>Oryza</taxon>
        <taxon>Oryza sativa</taxon>
    </lineage>
</organism>
<gene>
    <name evidence="3" type="ordered locus">Os06g0185400</name>
    <name evidence="2" type="ORF">P0554A06.29</name>
</gene>
<feature type="region of interest" description="Disordered" evidence="1">
    <location>
        <begin position="58"/>
        <end position="79"/>
    </location>
</feature>
<reference evidence="4" key="6">
    <citation type="journal article" date="2008" name="Nucleic Acids Res.">
        <title>The rice annotation project database (RAP-DB): 2008 update.</title>
        <authorList>
            <consortium name="The rice annotation project (RAP)"/>
        </authorList>
    </citation>
    <scope>GENOME REANNOTATION</scope>
    <source>
        <strain evidence="4">cv. Nipponbare</strain>
    </source>
</reference>
<reference evidence="3" key="4">
    <citation type="journal article" date="2007" name="Genome Res.">
        <title>Curated Genome Annotation of Oryza sativa ssp. japonica and Comparative Genome Analysis with Arabidopsis thaliana.</title>
        <authorList>
            <consortium name="The Rice Annotation Project (RAP)"/>
            <person name="Itoh T."/>
            <person name="Tanaka T."/>
            <person name="Barrero R.A."/>
            <person name="Yamasaki C."/>
            <person name="Fujii Y."/>
            <person name="Hilton P.B."/>
            <person name="Antonio B.A."/>
            <person name="Aono H."/>
            <person name="Apweiler R."/>
            <person name="Bruskiewich R."/>
            <person name="Bureau T."/>
            <person name="Burr F."/>
            <person name="Costa de Oliveira A."/>
            <person name="Fuks G."/>
            <person name="Habara T."/>
            <person name="Haberer G."/>
            <person name="Han B."/>
            <person name="Harada E."/>
            <person name="Hiraki A.T."/>
            <person name="Hirochika H."/>
            <person name="Hoen D."/>
            <person name="Hokari H."/>
            <person name="Hosokawa S."/>
            <person name="Hsing Y."/>
            <person name="Ikawa H."/>
            <person name="Ikeo K."/>
            <person name="Imanishi T."/>
            <person name="Ito Y."/>
            <person name="Jaiswal P."/>
            <person name="Kanno M."/>
            <person name="Kawahara Y."/>
            <person name="Kawamura T."/>
            <person name="Kawashima H."/>
            <person name="Khurana J.P."/>
            <person name="Kikuchi S."/>
            <person name="Komatsu S."/>
            <person name="Koyanagi K.O."/>
            <person name="Kubooka H."/>
            <person name="Lieberherr D."/>
            <person name="Lin Y.C."/>
            <person name="Lonsdale D."/>
            <person name="Matsumoto T."/>
            <person name="Matsuya A."/>
            <person name="McCombie W.R."/>
            <person name="Messing J."/>
            <person name="Miyao A."/>
            <person name="Mulder N."/>
            <person name="Nagamura Y."/>
            <person name="Nam J."/>
            <person name="Namiki N."/>
            <person name="Numa H."/>
            <person name="Nurimoto S."/>
            <person name="O'donovan C."/>
            <person name="Ohyanagi H."/>
            <person name="Okido T."/>
            <person name="Oota S."/>
            <person name="Osato N."/>
            <person name="Palmer L.E."/>
            <person name="Quetier F."/>
            <person name="Raghuvanshi S."/>
            <person name="Saichi N."/>
            <person name="Sakai H."/>
            <person name="Sakai Y."/>
            <person name="Sakata K."/>
            <person name="Sakurai T."/>
            <person name="Sato F."/>
            <person name="Sato Y."/>
            <person name="Schoof H."/>
            <person name="Seki M."/>
            <person name="Shibata M."/>
            <person name="Shimizu Y."/>
            <person name="Shinozaki K."/>
            <person name="Shinso Y."/>
            <person name="Singh N.K."/>
            <person name="Smith-White B."/>
            <person name="Takeda J."/>
            <person name="Tanino M."/>
            <person name="Tatusova T."/>
            <person name="Thongjuea S."/>
            <person name="Todokoro F."/>
            <person name="Tsugane M."/>
            <person name="Tyagi A.K."/>
            <person name="Vanavichit A."/>
            <person name="Wang A."/>
            <person name="Wing R.A."/>
            <person name="Yamaguchi K."/>
            <person name="Yamamoto M."/>
            <person name="Yamamoto N."/>
            <person name="Yu Y."/>
            <person name="Zhang H."/>
            <person name="Zhao Q."/>
            <person name="Higo K."/>
            <person name="Burr B."/>
            <person name="Gojobori T."/>
            <person name="Sasaki T."/>
        </authorList>
    </citation>
    <scope>NUCLEOTIDE SEQUENCE</scope>
</reference>
<proteinExistence type="predicted"/>
<reference evidence="3 4" key="2">
    <citation type="journal article" date="2005" name="Nature">
        <title>The map-based sequence of the rice genome.</title>
        <authorList>
            <consortium name="International rice genome sequencing project (IRGSP)"/>
            <person name="Matsumoto T."/>
            <person name="Wu J."/>
            <person name="Kanamori H."/>
            <person name="Katayose Y."/>
            <person name="Fujisawa M."/>
            <person name="Namiki N."/>
            <person name="Mizuno H."/>
            <person name="Yamamoto K."/>
            <person name="Antonio B.A."/>
            <person name="Baba T."/>
            <person name="Sakata K."/>
            <person name="Nagamura Y."/>
            <person name="Aoki H."/>
            <person name="Arikawa K."/>
            <person name="Arita K."/>
            <person name="Bito T."/>
            <person name="Chiden Y."/>
            <person name="Fujitsuka N."/>
            <person name="Fukunaka R."/>
            <person name="Hamada M."/>
            <person name="Harada C."/>
            <person name="Hayashi A."/>
            <person name="Hijishita S."/>
            <person name="Honda M."/>
            <person name="Hosokawa S."/>
            <person name="Ichikawa Y."/>
            <person name="Idonuma A."/>
            <person name="Iijima M."/>
            <person name="Ikeda M."/>
            <person name="Ikeno M."/>
            <person name="Ito K."/>
            <person name="Ito S."/>
            <person name="Ito T."/>
            <person name="Ito Y."/>
            <person name="Ito Y."/>
            <person name="Iwabuchi A."/>
            <person name="Kamiya K."/>
            <person name="Karasawa W."/>
            <person name="Kurita K."/>
            <person name="Katagiri S."/>
            <person name="Kikuta A."/>
            <person name="Kobayashi H."/>
            <person name="Kobayashi N."/>
            <person name="Machita K."/>
            <person name="Maehara T."/>
            <person name="Masukawa M."/>
            <person name="Mizubayashi T."/>
            <person name="Mukai Y."/>
            <person name="Nagasaki H."/>
            <person name="Nagata Y."/>
            <person name="Naito S."/>
            <person name="Nakashima M."/>
            <person name="Nakama Y."/>
            <person name="Nakamichi Y."/>
            <person name="Nakamura M."/>
            <person name="Meguro A."/>
            <person name="Negishi M."/>
            <person name="Ohta I."/>
            <person name="Ohta T."/>
            <person name="Okamoto M."/>
            <person name="Ono N."/>
            <person name="Saji S."/>
            <person name="Sakaguchi M."/>
            <person name="Sakai K."/>
            <person name="Shibata M."/>
            <person name="Shimokawa T."/>
            <person name="Song J."/>
            <person name="Takazaki Y."/>
            <person name="Terasawa K."/>
            <person name="Tsugane M."/>
            <person name="Tsuji K."/>
            <person name="Ueda S."/>
            <person name="Waki K."/>
            <person name="Yamagata H."/>
            <person name="Yamamoto M."/>
            <person name="Yamamoto S."/>
            <person name="Yamane H."/>
            <person name="Yoshiki S."/>
            <person name="Yoshihara R."/>
            <person name="Yukawa K."/>
            <person name="Zhong H."/>
            <person name="Yano M."/>
            <person name="Yuan Q."/>
            <person name="Ouyang S."/>
            <person name="Liu J."/>
            <person name="Jones K.M."/>
            <person name="Gansberger K."/>
            <person name="Moffat K."/>
            <person name="Hill J."/>
            <person name="Bera J."/>
            <person name="Fadrosh D."/>
            <person name="Jin S."/>
            <person name="Johri S."/>
            <person name="Kim M."/>
            <person name="Overton L."/>
            <person name="Reardon M."/>
            <person name="Tsitrin T."/>
            <person name="Vuong H."/>
            <person name="Weaver B."/>
            <person name="Ciecko A."/>
            <person name="Tallon L."/>
            <person name="Jackson J."/>
            <person name="Pai G."/>
            <person name="Aken S.V."/>
            <person name="Utterback T."/>
            <person name="Reidmuller S."/>
            <person name="Feldblyum T."/>
            <person name="Hsiao J."/>
            <person name="Zismann V."/>
            <person name="Iobst S."/>
            <person name="de Vazeille A.R."/>
            <person name="Buell C.R."/>
            <person name="Ying K."/>
            <person name="Li Y."/>
            <person name="Lu T."/>
            <person name="Huang Y."/>
            <person name="Zhao Q."/>
            <person name="Feng Q."/>
            <person name="Zhang L."/>
            <person name="Zhu J."/>
            <person name="Weng Q."/>
            <person name="Mu J."/>
            <person name="Lu Y."/>
            <person name="Fan D."/>
            <person name="Liu Y."/>
            <person name="Guan J."/>
            <person name="Zhang Y."/>
            <person name="Yu S."/>
            <person name="Liu X."/>
            <person name="Zhang Y."/>
            <person name="Hong G."/>
            <person name="Han B."/>
            <person name="Choisne N."/>
            <person name="Demange N."/>
            <person name="Orjeda G."/>
            <person name="Samain S."/>
            <person name="Cattolico L."/>
            <person name="Pelletier E."/>
            <person name="Couloux A."/>
            <person name="Segurens B."/>
            <person name="Wincker P."/>
            <person name="D'Hont A."/>
            <person name="Scarpelli C."/>
            <person name="Weissenbach J."/>
            <person name="Salanoubat M."/>
            <person name="Quetier F."/>
            <person name="Yu Y."/>
            <person name="Kim H.R."/>
            <person name="Rambo T."/>
            <person name="Currie J."/>
            <person name="Collura K."/>
            <person name="Luo M."/>
            <person name="Yang T."/>
            <person name="Ammiraju J.S.S."/>
            <person name="Engler F."/>
            <person name="Soderlund C."/>
            <person name="Wing R.A."/>
            <person name="Palmer L.E."/>
            <person name="de la Bastide M."/>
            <person name="Spiegel L."/>
            <person name="Nascimento L."/>
            <person name="Zutavern T."/>
            <person name="O'Shaughnessy A."/>
            <person name="Dike S."/>
            <person name="Dedhia N."/>
            <person name="Preston R."/>
            <person name="Balija V."/>
            <person name="McCombie W.R."/>
            <person name="Chow T."/>
            <person name="Chen H."/>
            <person name="Chung M."/>
            <person name="Chen C."/>
            <person name="Shaw J."/>
            <person name="Wu H."/>
            <person name="Hsiao K."/>
            <person name="Chao Y."/>
            <person name="Chu M."/>
            <person name="Cheng C."/>
            <person name="Hour A."/>
            <person name="Lee P."/>
            <person name="Lin S."/>
            <person name="Lin Y."/>
            <person name="Liou J."/>
            <person name="Liu S."/>
            <person name="Hsing Y."/>
            <person name="Raghuvanshi S."/>
            <person name="Mohanty A."/>
            <person name="Bharti A.K."/>
            <person name="Gaur A."/>
            <person name="Gupta V."/>
            <person name="Kumar D."/>
            <person name="Ravi V."/>
            <person name="Vij S."/>
            <person name="Kapur A."/>
            <person name="Khurana P."/>
            <person name="Khurana P."/>
            <person name="Khurana J.P."/>
            <person name="Tyagi A.K."/>
            <person name="Gaikwad K."/>
            <person name="Singh A."/>
            <person name="Dalal V."/>
            <person name="Srivastava S."/>
            <person name="Dixit A."/>
            <person name="Pal A.K."/>
            <person name="Ghazi I.A."/>
            <person name="Yadav M."/>
            <person name="Pandit A."/>
            <person name="Bhargava A."/>
            <person name="Sureshbabu K."/>
            <person name="Batra K."/>
            <person name="Sharma T.R."/>
            <person name="Mohapatra T."/>
            <person name="Singh N.K."/>
            <person name="Messing J."/>
            <person name="Nelson A.B."/>
            <person name="Fuks G."/>
            <person name="Kavchok S."/>
            <person name="Keizer G."/>
            <person name="Linton E."/>
            <person name="Llaca V."/>
            <person name="Song R."/>
            <person name="Tanyolac B."/>
            <person name="Young S."/>
            <person name="Ho-Il K."/>
            <person name="Hahn J.H."/>
            <person name="Sangsakoo G."/>
            <person name="Vanavichit A."/>
            <person name="de Mattos Luiz.A.T."/>
            <person name="Zimmer P.D."/>
            <person name="Malone G."/>
            <person name="Dellagostin O."/>
            <person name="de Oliveira A.C."/>
            <person name="Bevan M."/>
            <person name="Bancroft I."/>
            <person name="Minx P."/>
            <person name="Cordum H."/>
            <person name="Wilson R."/>
            <person name="Cheng Z."/>
            <person name="Jin W."/>
            <person name="Jiang J."/>
            <person name="Leong S.A."/>
            <person name="Iwama H."/>
            <person name="Gojobori T."/>
            <person name="Itoh T."/>
            <person name="Niimura Y."/>
            <person name="Fujii Y."/>
            <person name="Habara T."/>
            <person name="Sakai H."/>
            <person name="Sato Y."/>
            <person name="Wilson G."/>
            <person name="Kumar K."/>
            <person name="McCouch S."/>
            <person name="Juretic N."/>
            <person name="Hoen D."/>
            <person name="Wright S."/>
            <person name="Bruskiewich R."/>
            <person name="Bureau T."/>
            <person name="Miyao A."/>
            <person name="Hirochika H."/>
            <person name="Nishikawa T."/>
            <person name="Kadowaki K."/>
            <person name="Sugiura M."/>
            <person name="Burr B."/>
            <person name="Sasaki T."/>
        </authorList>
    </citation>
    <scope>NUCLEOTIDE SEQUENCE [LARGE SCALE GENOMIC DNA]</scope>
    <source>
        <strain evidence="4">cv. Nipponbare</strain>
    </source>
</reference>
<reference evidence="2" key="1">
    <citation type="submission" date="2002-11" db="EMBL/GenBank/DDBJ databases">
        <title>Oryza sativa nipponbare(GA3) genomic DNA, chromosome 6, PAC clone:P0554A06.</title>
        <authorList>
            <person name="Sasaki T."/>
            <person name="Matsumoto T."/>
            <person name="Katayose Y."/>
        </authorList>
    </citation>
    <scope>NUCLEOTIDE SEQUENCE</scope>
</reference>
<dbReference type="Proteomes" id="UP000000763">
    <property type="component" value="Chromosome 6"/>
</dbReference>
<evidence type="ECO:0000256" key="1">
    <source>
        <dbReference type="SAM" id="MobiDB-lite"/>
    </source>
</evidence>
<reference evidence="3" key="8">
    <citation type="submission" date="2012-08" db="EMBL/GenBank/DDBJ databases">
        <title>The Second Rice Annotation Project Meeting (RAP2).</title>
        <authorList>
            <consortium name="The Rice Annotation Project (RAP)"/>
        </authorList>
    </citation>
    <scope>NUCLEOTIDE SEQUENCE</scope>
</reference>
<evidence type="ECO:0000313" key="3">
    <source>
        <dbReference type="EMBL" id="BAF18916.1"/>
    </source>
</evidence>
<reference evidence="3" key="3">
    <citation type="journal article" date="2006" name="Nucleic Acids Res.">
        <title>The Rice Annotation Project Database (RAP-DB): hub for Oryza sativa ssp. japonica genome information.</title>
        <authorList>
            <person name="Ohyanagi H."/>
            <person name="Tanaka T."/>
            <person name="Sakai H."/>
            <person name="Shigemoto Y."/>
            <person name="Yamaguchi K."/>
            <person name="Habara T."/>
            <person name="Fujii Y."/>
            <person name="Antonio B.A."/>
            <person name="Nagamura Y."/>
            <person name="Imanishi T."/>
            <person name="Ikeo K."/>
            <person name="Itoh T."/>
            <person name="Gojobori T."/>
            <person name="Sasaki T."/>
        </authorList>
    </citation>
    <scope>NUCLEOTIDE SEQUENCE</scope>
</reference>
<evidence type="ECO:0000313" key="4">
    <source>
        <dbReference type="Proteomes" id="UP000000763"/>
    </source>
</evidence>
<dbReference type="EMBL" id="AP008212">
    <property type="protein sequence ID" value="BAF18916.1"/>
    <property type="molecule type" value="Genomic_DNA"/>
</dbReference>
<feature type="compositionally biased region" description="Low complexity" evidence="1">
    <location>
        <begin position="60"/>
        <end position="73"/>
    </location>
</feature>
<name>Q5SMP9_ORYSJ</name>
<dbReference type="KEGG" id="dosa:Os06g0185400"/>
<dbReference type="AlphaFoldDB" id="Q5SMP9"/>
<reference evidence="3" key="5">
    <citation type="journal article" date="2008" name="Nucleic Acids Res.">
        <title>The Rice Annotation Project Database (RAP-DB): 2008 update.</title>
        <authorList>
            <consortium name="The Rice Annotation Project (RAP)"/>
            <person name="Tanaka T."/>
            <person name="Antonio B.A."/>
            <person name="Kikuchi S."/>
            <person name="Matsumoto T."/>
            <person name="Nagamura Y."/>
            <person name="Numa H."/>
            <person name="Sakai H."/>
            <person name="Wu J."/>
            <person name="Itoh T."/>
            <person name="Sasaki T."/>
            <person name="Aono R."/>
            <person name="Fujii Y."/>
            <person name="Habara T."/>
            <person name="Harada E."/>
            <person name="Kanno M."/>
            <person name="Kawahara Y."/>
            <person name="Kawashima H."/>
            <person name="Kubooka H."/>
            <person name="Matsuya A."/>
            <person name="Nakaoka H."/>
            <person name="Saichi N."/>
            <person name="Sanbonmatsu R."/>
            <person name="Sato Y."/>
            <person name="Shinso Y."/>
            <person name="Suzuki M."/>
            <person name="Takeda J."/>
            <person name="Tanino M."/>
            <person name="Todokoro F."/>
            <person name="Yamaguchi K."/>
            <person name="Yamamoto N."/>
            <person name="Yamasaki C."/>
            <person name="Imanishi T."/>
            <person name="Okido T."/>
            <person name="Tada M."/>
            <person name="Ikeo K."/>
            <person name="Tateno Y."/>
            <person name="Gojobori T."/>
            <person name="Lin Y.C."/>
            <person name="Wei F.J."/>
            <person name="Hsing Y.I."/>
            <person name="Zhao Q."/>
            <person name="Han B."/>
            <person name="Kramer M.R."/>
            <person name="McCombie R.W."/>
            <person name="Lonsdale D."/>
            <person name="O'Donovan C.C."/>
            <person name="Whitfield E.J."/>
            <person name="Apweiler R."/>
            <person name="Koyanagi K.O."/>
            <person name="Khurana J.P."/>
            <person name="Raghuvanshi S."/>
            <person name="Singh N.K."/>
            <person name="Tyagi A.K."/>
            <person name="Haberer G."/>
            <person name="Fujisawa M."/>
            <person name="Hosokawa S."/>
            <person name="Ito Y."/>
            <person name="Ikawa H."/>
            <person name="Shibata M."/>
            <person name="Yamamoto M."/>
            <person name="Bruskiewich R.M."/>
            <person name="Hoen D.R."/>
            <person name="Bureau TE."/>
            <person name="Namiki N."/>
            <person name="Ohyanagi H."/>
            <person name="Sakai Y."/>
            <person name="Nobushima S."/>
            <person name="Sakata K."/>
            <person name="Barrero R.A."/>
            <person name="Sato Y."/>
            <person name="Souvorov A."/>
            <person name="Smith-White B."/>
            <person name="Tatusova T."/>
            <person name="An S."/>
            <person name="An G."/>
            <person name="OOta S."/>
            <person name="Fuks G."/>
            <person name="Messing J."/>
            <person name="Christie K.R."/>
            <person name="Lieberherr D."/>
            <person name="Kim H."/>
            <person name="Zuccolo A."/>
            <person name="Wing R.A."/>
            <person name="Nobuta K."/>
            <person name="Green P.J."/>
            <person name="Lu C."/>
            <person name="Meyers BC."/>
            <person name="Chaparro C."/>
            <person name="Piegu B."/>
            <person name="Panaud O."/>
            <person name="Echeverria M."/>
        </authorList>
    </citation>
    <scope>NUCLEOTIDE SEQUENCE</scope>
</reference>
<dbReference type="EMBL" id="AP005919">
    <property type="protein sequence ID" value="BAD72528.1"/>
    <property type="molecule type" value="Genomic_DNA"/>
</dbReference>
<protein>
    <submittedName>
        <fullName evidence="3">Os06g0185400 protein</fullName>
    </submittedName>
</protein>
<sequence length="79" mass="8455">MGSSWSKLSVCGFIWEEDLGGSTSKVVGLLLGLSFKVQGGILIQKKMSFLWLCVVVQGPSSSRTTSSSSWTATPRKRSG</sequence>
<accession>Q5SMP9</accession>
<reference evidence="3" key="7">
    <citation type="submission" date="2012-08" db="EMBL/GenBank/DDBJ databases">
        <title>Oryza sativa nipponbare(GA3) genomic DNA, chromosome 6.</title>
        <authorList>
            <consortium name="IRGSP(International Rice Genome Sequencing Project)"/>
        </authorList>
    </citation>
    <scope>NUCLEOTIDE SEQUENCE</scope>
</reference>
<evidence type="ECO:0000313" key="2">
    <source>
        <dbReference type="EMBL" id="BAD72528.1"/>
    </source>
</evidence>